<name>A0A916RNC5_9HYPH</name>
<dbReference type="InterPro" id="IPR010323">
    <property type="entry name" value="DUF924"/>
</dbReference>
<proteinExistence type="predicted"/>
<dbReference type="InterPro" id="IPR011990">
    <property type="entry name" value="TPR-like_helical_dom_sf"/>
</dbReference>
<dbReference type="EMBL" id="BMKB01000009">
    <property type="protein sequence ID" value="GGA62925.1"/>
    <property type="molecule type" value="Genomic_DNA"/>
</dbReference>
<dbReference type="Gene3D" id="1.20.58.320">
    <property type="entry name" value="TPR-like"/>
    <property type="match status" value="1"/>
</dbReference>
<organism evidence="1 2">
    <name type="scientific">Pelagibacterium lentulum</name>
    <dbReference type="NCBI Taxonomy" id="2029865"/>
    <lineage>
        <taxon>Bacteria</taxon>
        <taxon>Pseudomonadati</taxon>
        <taxon>Pseudomonadota</taxon>
        <taxon>Alphaproteobacteria</taxon>
        <taxon>Hyphomicrobiales</taxon>
        <taxon>Devosiaceae</taxon>
        <taxon>Pelagibacterium</taxon>
    </lineage>
</organism>
<accession>A0A916RNC5</accession>
<dbReference type="Gene3D" id="1.25.40.10">
    <property type="entry name" value="Tetratricopeptide repeat domain"/>
    <property type="match status" value="1"/>
</dbReference>
<dbReference type="AlphaFoldDB" id="A0A916RNC5"/>
<reference evidence="1 2" key="1">
    <citation type="journal article" date="2014" name="Int. J. Syst. Evol. Microbiol.">
        <title>Complete genome sequence of Corynebacterium casei LMG S-19264T (=DSM 44701T), isolated from a smear-ripened cheese.</title>
        <authorList>
            <consortium name="US DOE Joint Genome Institute (JGI-PGF)"/>
            <person name="Walter F."/>
            <person name="Albersmeier A."/>
            <person name="Kalinowski J."/>
            <person name="Ruckert C."/>
        </authorList>
    </citation>
    <scope>NUCLEOTIDE SEQUENCE [LARGE SCALE GENOMIC DNA]</scope>
    <source>
        <strain evidence="1 2">CGMCC 1.15896</strain>
    </source>
</reference>
<comment type="caution">
    <text evidence="1">The sequence shown here is derived from an EMBL/GenBank/DDBJ whole genome shotgun (WGS) entry which is preliminary data.</text>
</comment>
<dbReference type="Pfam" id="PF06041">
    <property type="entry name" value="DUF924"/>
    <property type="match status" value="1"/>
</dbReference>
<evidence type="ECO:0000313" key="2">
    <source>
        <dbReference type="Proteomes" id="UP000596977"/>
    </source>
</evidence>
<dbReference type="Proteomes" id="UP000596977">
    <property type="component" value="Unassembled WGS sequence"/>
</dbReference>
<dbReference type="OrthoDB" id="7593450at2"/>
<gene>
    <name evidence="1" type="ORF">GCM10011499_36620</name>
</gene>
<protein>
    <submittedName>
        <fullName evidence="1">Membrane protein</fullName>
    </submittedName>
</protein>
<evidence type="ECO:0000313" key="1">
    <source>
        <dbReference type="EMBL" id="GGA62925.1"/>
    </source>
</evidence>
<dbReference type="SUPFAM" id="SSF48452">
    <property type="entry name" value="TPR-like"/>
    <property type="match status" value="1"/>
</dbReference>
<dbReference type="RefSeq" id="WP_127071287.1">
    <property type="nucleotide sequence ID" value="NZ_BMKB01000009.1"/>
</dbReference>
<keyword evidence="2" id="KW-1185">Reference proteome</keyword>
<sequence>MAQTAQEVHDFWFVEHGPEDWFMGAEDFDRKVHEQLRDIHAEAERGELWQWRQTPDGRVAELILLDQISRQLYRGQARAFDCDKMALVLAQELIAQGLNEPMDVNHRLFVYMPFQHAESLVIQEESVRLFKALGNDEYLPYALAHHETIALFGRFPFRNKALGRESTPEEIAYMEANSGRAY</sequence>